<evidence type="ECO:0000256" key="1">
    <source>
        <dbReference type="ARBA" id="ARBA00022801"/>
    </source>
</evidence>
<organism evidence="3 4">
    <name type="scientific">Malaciobacter halophilus</name>
    <dbReference type="NCBI Taxonomy" id="197482"/>
    <lineage>
        <taxon>Bacteria</taxon>
        <taxon>Pseudomonadati</taxon>
        <taxon>Campylobacterota</taxon>
        <taxon>Epsilonproteobacteria</taxon>
        <taxon>Campylobacterales</taxon>
        <taxon>Arcobacteraceae</taxon>
        <taxon>Malaciobacter</taxon>
    </lineage>
</organism>
<dbReference type="SUPFAM" id="SSF51338">
    <property type="entry name" value="Composite domain of metallo-dependent hydrolases"/>
    <property type="match status" value="1"/>
</dbReference>
<dbReference type="PANTHER" id="PTHR43794:SF11">
    <property type="entry name" value="AMIDOHYDROLASE-RELATED DOMAIN-CONTAINING PROTEIN"/>
    <property type="match status" value="1"/>
</dbReference>
<protein>
    <submittedName>
        <fullName evidence="3">Chlorohydrolase</fullName>
    </submittedName>
</protein>
<name>A0A2N1J4C5_9BACT</name>
<evidence type="ECO:0000313" key="4">
    <source>
        <dbReference type="Proteomes" id="UP000233248"/>
    </source>
</evidence>
<accession>A0A2N1J4C5</accession>
<comment type="caution">
    <text evidence="3">The sequence shown here is derived from an EMBL/GenBank/DDBJ whole genome shotgun (WGS) entry which is preliminary data.</text>
</comment>
<dbReference type="InterPro" id="IPR050287">
    <property type="entry name" value="MTA/SAH_deaminase"/>
</dbReference>
<dbReference type="Gene3D" id="3.20.20.140">
    <property type="entry name" value="Metal-dependent hydrolases"/>
    <property type="match status" value="1"/>
</dbReference>
<dbReference type="InterPro" id="IPR032466">
    <property type="entry name" value="Metal_Hydrolase"/>
</dbReference>
<evidence type="ECO:0000313" key="3">
    <source>
        <dbReference type="EMBL" id="PKI81364.1"/>
    </source>
</evidence>
<reference evidence="3 4" key="1">
    <citation type="submission" date="2017-09" db="EMBL/GenBank/DDBJ databases">
        <title>Genomics of the genus Arcobacter.</title>
        <authorList>
            <person name="Perez-Cataluna A."/>
            <person name="Figueras M.J."/>
            <person name="Salas-Masso N."/>
        </authorList>
    </citation>
    <scope>NUCLEOTIDE SEQUENCE [LARGE SCALE GENOMIC DNA]</scope>
    <source>
        <strain evidence="3 4">DSM 18005</strain>
    </source>
</reference>
<sequence>MKIIAAKWIVTCDENNSIIEDGAIVYDKKIDEIDTLENISKKYPNQEIQKLEDNSVLMPGLINTHVHLEFSSNTTTLKYGNFMLWLNSVIGSRDELIQKATTKLITKKLDKMKKSGTTTIGAISSYGFELEACLNSPINTVFFNEVIGSKADMIDTLFTDFKARLQKSKDNKSEKFFPAIAIHSPYSVHPFLVRETLNIAKQENLPVSAHFLESIEEYDWLHKDEGGFLEFFKNFLGEEKAVTKPMRFLEQFNGLNSLSFTHCVEASDNDLNKIKELNATINHCVTSNRILNNTKLDLSRLDGIDFAIGTDGLSSNNSLSMFDELRNVLMMHTEFEINSFAKKILKAATNNAAKALGLNKGVLAKNKDSDIIAIKLPDAIKHKEDIATHIILHTKYVKRTIIGGVDA</sequence>
<dbReference type="Gene3D" id="2.30.40.10">
    <property type="entry name" value="Urease, subunit C, domain 1"/>
    <property type="match status" value="1"/>
</dbReference>
<dbReference type="InterPro" id="IPR011059">
    <property type="entry name" value="Metal-dep_hydrolase_composite"/>
</dbReference>
<dbReference type="AlphaFoldDB" id="A0A2N1J4C5"/>
<evidence type="ECO:0000259" key="2">
    <source>
        <dbReference type="Pfam" id="PF01979"/>
    </source>
</evidence>
<proteinExistence type="predicted"/>
<dbReference type="OrthoDB" id="9807210at2"/>
<dbReference type="NCBIfam" id="NF006269">
    <property type="entry name" value="PRK08418.1"/>
    <property type="match status" value="1"/>
</dbReference>
<dbReference type="EMBL" id="NXIF01000017">
    <property type="protein sequence ID" value="PKI81364.1"/>
    <property type="molecule type" value="Genomic_DNA"/>
</dbReference>
<dbReference type="PANTHER" id="PTHR43794">
    <property type="entry name" value="AMINOHYDROLASE SSNA-RELATED"/>
    <property type="match status" value="1"/>
</dbReference>
<dbReference type="Proteomes" id="UP000233248">
    <property type="component" value="Unassembled WGS sequence"/>
</dbReference>
<dbReference type="InterPro" id="IPR006680">
    <property type="entry name" value="Amidohydro-rel"/>
</dbReference>
<gene>
    <name evidence="3" type="ORF">CP960_04595</name>
</gene>
<dbReference type="Pfam" id="PF01979">
    <property type="entry name" value="Amidohydro_1"/>
    <property type="match status" value="1"/>
</dbReference>
<dbReference type="KEGG" id="ahs:AHALO_0561"/>
<dbReference type="SUPFAM" id="SSF51556">
    <property type="entry name" value="Metallo-dependent hydrolases"/>
    <property type="match status" value="1"/>
</dbReference>
<dbReference type="GO" id="GO:0016810">
    <property type="term" value="F:hydrolase activity, acting on carbon-nitrogen (but not peptide) bonds"/>
    <property type="evidence" value="ECO:0007669"/>
    <property type="project" value="InterPro"/>
</dbReference>
<feature type="domain" description="Amidohydrolase-related" evidence="2">
    <location>
        <begin position="56"/>
        <end position="404"/>
    </location>
</feature>
<keyword evidence="4" id="KW-1185">Reference proteome</keyword>
<dbReference type="RefSeq" id="WP_101184176.1">
    <property type="nucleotide sequence ID" value="NZ_CP031218.1"/>
</dbReference>
<keyword evidence="1 3" id="KW-0378">Hydrolase</keyword>